<dbReference type="Gene3D" id="3.20.20.450">
    <property type="entry name" value="EAL domain"/>
    <property type="match status" value="1"/>
</dbReference>
<dbReference type="InterPro" id="IPR001633">
    <property type="entry name" value="EAL_dom"/>
</dbReference>
<dbReference type="SUPFAM" id="SSF141868">
    <property type="entry name" value="EAL domain-like"/>
    <property type="match status" value="1"/>
</dbReference>
<dbReference type="RefSeq" id="WP_003864600.1">
    <property type="nucleotide sequence ID" value="NZ_BLYK01000007.1"/>
</dbReference>
<name>A0A174B4T9_9FIRM</name>
<dbReference type="PANTHER" id="PTHR33121">
    <property type="entry name" value="CYCLIC DI-GMP PHOSPHODIESTERASE PDEF"/>
    <property type="match status" value="1"/>
</dbReference>
<evidence type="ECO:0000313" key="3">
    <source>
        <dbReference type="Proteomes" id="UP000095679"/>
    </source>
</evidence>
<evidence type="ECO:0000259" key="1">
    <source>
        <dbReference type="PROSITE" id="PS50883"/>
    </source>
</evidence>
<dbReference type="InterPro" id="IPR035919">
    <property type="entry name" value="EAL_sf"/>
</dbReference>
<gene>
    <name evidence="2" type="primary">cph2_1</name>
    <name evidence="2" type="ORF">ERS852450_00889</name>
</gene>
<dbReference type="EMBL" id="CYZL01000006">
    <property type="protein sequence ID" value="CUN94618.1"/>
    <property type="molecule type" value="Genomic_DNA"/>
</dbReference>
<dbReference type="PANTHER" id="PTHR33121:SF76">
    <property type="entry name" value="SIGNALING PROTEIN"/>
    <property type="match status" value="1"/>
</dbReference>
<evidence type="ECO:0000313" key="2">
    <source>
        <dbReference type="EMBL" id="CUN94618.1"/>
    </source>
</evidence>
<dbReference type="AlphaFoldDB" id="A0A174B4T9"/>
<accession>A0A174B4T9</accession>
<proteinExistence type="predicted"/>
<feature type="domain" description="EAL" evidence="1">
    <location>
        <begin position="2"/>
        <end position="252"/>
    </location>
</feature>
<dbReference type="CDD" id="cd01948">
    <property type="entry name" value="EAL"/>
    <property type="match status" value="1"/>
</dbReference>
<dbReference type="GO" id="GO:0071111">
    <property type="term" value="F:cyclic-guanylate-specific phosphodiesterase activity"/>
    <property type="evidence" value="ECO:0007669"/>
    <property type="project" value="InterPro"/>
</dbReference>
<dbReference type="PROSITE" id="PS50883">
    <property type="entry name" value="EAL"/>
    <property type="match status" value="1"/>
</dbReference>
<dbReference type="InterPro" id="IPR050706">
    <property type="entry name" value="Cyclic-di-GMP_PDE-like"/>
</dbReference>
<dbReference type="SMART" id="SM00052">
    <property type="entry name" value="EAL"/>
    <property type="match status" value="1"/>
</dbReference>
<dbReference type="Proteomes" id="UP000095679">
    <property type="component" value="Unassembled WGS sequence"/>
</dbReference>
<reference evidence="2 3" key="1">
    <citation type="submission" date="2015-09" db="EMBL/GenBank/DDBJ databases">
        <authorList>
            <consortium name="Pathogen Informatics"/>
        </authorList>
    </citation>
    <scope>NUCLEOTIDE SEQUENCE [LARGE SCALE GENOMIC DNA]</scope>
    <source>
        <strain evidence="2 3">2789STDY5834835</strain>
    </source>
</reference>
<protein>
    <submittedName>
        <fullName evidence="2">Bacteriophytochrome cph2</fullName>
    </submittedName>
</protein>
<sequence length="260" mass="29635">MKVKNADEFYKILERKAIYPVFQPIVNLQTGDVAGYEALSRIDRHDTTLMISDLFVIAEQVGCVWKLEKLCRNKALKAAANKPEHAKLFLNVDGNIIQDKSFIQGFTNRKAAKAGVPSCDIVFEITERSDIENYQILQQIMKHYADQGYEIALDDVGAGYSGLNRVVNTSPNYLKVDIELVRDIQKHKKKEIMMEFLLHYCNETGAILIAEGIETEAELECLCRLGVHYGQGYFLGRPDRTFKNVRNEAMLVLRRLNNKS</sequence>
<dbReference type="Pfam" id="PF00563">
    <property type="entry name" value="EAL"/>
    <property type="match status" value="1"/>
</dbReference>
<organism evidence="2 3">
    <name type="scientific">Anaerobutyricum hallii</name>
    <dbReference type="NCBI Taxonomy" id="39488"/>
    <lineage>
        <taxon>Bacteria</taxon>
        <taxon>Bacillati</taxon>
        <taxon>Bacillota</taxon>
        <taxon>Clostridia</taxon>
        <taxon>Lachnospirales</taxon>
        <taxon>Lachnospiraceae</taxon>
        <taxon>Anaerobutyricum</taxon>
    </lineage>
</organism>